<sequence length="93" mass="10472">MAIWSSGQPNTRSRLEEWYELEDSLGESHSKSHCCHTASPRRSLLGQIQCLEDGEGTTAFMGSELMSRTTWVPNTGFFRPSAFYIEACLPELI</sequence>
<evidence type="ECO:0000313" key="2">
    <source>
        <dbReference type="Proteomes" id="UP000784294"/>
    </source>
</evidence>
<dbReference type="Proteomes" id="UP000784294">
    <property type="component" value="Unassembled WGS sequence"/>
</dbReference>
<dbReference type="AlphaFoldDB" id="A0A448X8X3"/>
<comment type="caution">
    <text evidence="1">The sequence shown here is derived from an EMBL/GenBank/DDBJ whole genome shotgun (WGS) entry which is preliminary data.</text>
</comment>
<proteinExistence type="predicted"/>
<name>A0A448X8X3_9PLAT</name>
<dbReference type="EMBL" id="CAAALY010117248">
    <property type="protein sequence ID" value="VEL30956.1"/>
    <property type="molecule type" value="Genomic_DNA"/>
</dbReference>
<keyword evidence="2" id="KW-1185">Reference proteome</keyword>
<protein>
    <submittedName>
        <fullName evidence="1">Uncharacterized protein</fullName>
    </submittedName>
</protein>
<evidence type="ECO:0000313" key="1">
    <source>
        <dbReference type="EMBL" id="VEL30956.1"/>
    </source>
</evidence>
<accession>A0A448X8X3</accession>
<reference evidence="1" key="1">
    <citation type="submission" date="2018-11" db="EMBL/GenBank/DDBJ databases">
        <authorList>
            <consortium name="Pathogen Informatics"/>
        </authorList>
    </citation>
    <scope>NUCLEOTIDE SEQUENCE</scope>
</reference>
<organism evidence="1 2">
    <name type="scientific">Protopolystoma xenopodis</name>
    <dbReference type="NCBI Taxonomy" id="117903"/>
    <lineage>
        <taxon>Eukaryota</taxon>
        <taxon>Metazoa</taxon>
        <taxon>Spiralia</taxon>
        <taxon>Lophotrochozoa</taxon>
        <taxon>Platyhelminthes</taxon>
        <taxon>Monogenea</taxon>
        <taxon>Polyopisthocotylea</taxon>
        <taxon>Polystomatidea</taxon>
        <taxon>Polystomatidae</taxon>
        <taxon>Protopolystoma</taxon>
    </lineage>
</organism>
<gene>
    <name evidence="1" type="ORF">PXEA_LOCUS24396</name>
</gene>